<gene>
    <name evidence="1" type="ORF">BN1708_017038</name>
</gene>
<sequence length="11" mass="1271">RDLGPPLPHRL</sequence>
<organism evidence="1 2">
    <name type="scientific">Verticillium longisporum</name>
    <name type="common">Verticillium dahliae var. longisporum</name>
    <dbReference type="NCBI Taxonomy" id="100787"/>
    <lineage>
        <taxon>Eukaryota</taxon>
        <taxon>Fungi</taxon>
        <taxon>Dikarya</taxon>
        <taxon>Ascomycota</taxon>
        <taxon>Pezizomycotina</taxon>
        <taxon>Sordariomycetes</taxon>
        <taxon>Hypocreomycetidae</taxon>
        <taxon>Glomerellales</taxon>
        <taxon>Plectosphaerellaceae</taxon>
        <taxon>Verticillium</taxon>
    </lineage>
</organism>
<reference evidence="2" key="1">
    <citation type="submission" date="2015-05" db="EMBL/GenBank/DDBJ databases">
        <authorList>
            <person name="Fogelqvist Johan"/>
        </authorList>
    </citation>
    <scope>NUCLEOTIDE SEQUENCE [LARGE SCALE GENOMIC DNA]</scope>
</reference>
<keyword evidence="2" id="KW-1185">Reference proteome</keyword>
<feature type="non-terminal residue" evidence="1">
    <location>
        <position position="1"/>
    </location>
</feature>
<evidence type="ECO:0000313" key="1">
    <source>
        <dbReference type="EMBL" id="CRJ94009.1"/>
    </source>
</evidence>
<name>A0A0G4KH55_VERLO</name>
<dbReference type="EMBL" id="CVQH01001003">
    <property type="protein sequence ID" value="CRJ94009.1"/>
    <property type="molecule type" value="Genomic_DNA"/>
</dbReference>
<dbReference type="Proteomes" id="UP000044602">
    <property type="component" value="Unassembled WGS sequence"/>
</dbReference>
<proteinExistence type="predicted"/>
<evidence type="ECO:0000313" key="2">
    <source>
        <dbReference type="Proteomes" id="UP000044602"/>
    </source>
</evidence>
<protein>
    <submittedName>
        <fullName evidence="1">Uncharacterized protein</fullName>
    </submittedName>
</protein>
<accession>A0A0G4KH55</accession>